<dbReference type="AlphaFoldDB" id="A0A9N9K272"/>
<protein>
    <submittedName>
        <fullName evidence="1">10472_t:CDS:1</fullName>
    </submittedName>
</protein>
<evidence type="ECO:0000313" key="1">
    <source>
        <dbReference type="EMBL" id="CAG8807379.1"/>
    </source>
</evidence>
<proteinExistence type="predicted"/>
<feature type="non-terminal residue" evidence="1">
    <location>
        <position position="57"/>
    </location>
</feature>
<dbReference type="EMBL" id="CAJVPY010042494">
    <property type="protein sequence ID" value="CAG8807379.1"/>
    <property type="molecule type" value="Genomic_DNA"/>
</dbReference>
<organism evidence="1 2">
    <name type="scientific">Dentiscutata erythropus</name>
    <dbReference type="NCBI Taxonomy" id="1348616"/>
    <lineage>
        <taxon>Eukaryota</taxon>
        <taxon>Fungi</taxon>
        <taxon>Fungi incertae sedis</taxon>
        <taxon>Mucoromycota</taxon>
        <taxon>Glomeromycotina</taxon>
        <taxon>Glomeromycetes</taxon>
        <taxon>Diversisporales</taxon>
        <taxon>Gigasporaceae</taxon>
        <taxon>Dentiscutata</taxon>
    </lineage>
</organism>
<reference evidence="1" key="1">
    <citation type="submission" date="2021-06" db="EMBL/GenBank/DDBJ databases">
        <authorList>
            <person name="Kallberg Y."/>
            <person name="Tangrot J."/>
            <person name="Rosling A."/>
        </authorList>
    </citation>
    <scope>NUCLEOTIDE SEQUENCE</scope>
    <source>
        <strain evidence="1">MA453B</strain>
    </source>
</reference>
<dbReference type="Proteomes" id="UP000789405">
    <property type="component" value="Unassembled WGS sequence"/>
</dbReference>
<sequence length="57" mass="6848">MSEPIIPPVIPEEDDRLPYEKIEITEDHVTRIREWLIQKRDYRGKAETFNTIMDDFG</sequence>
<gene>
    <name evidence="1" type="ORF">DERYTH_LOCUS24659</name>
</gene>
<keyword evidence="2" id="KW-1185">Reference proteome</keyword>
<evidence type="ECO:0000313" key="2">
    <source>
        <dbReference type="Proteomes" id="UP000789405"/>
    </source>
</evidence>
<name>A0A9N9K272_9GLOM</name>
<comment type="caution">
    <text evidence="1">The sequence shown here is derived from an EMBL/GenBank/DDBJ whole genome shotgun (WGS) entry which is preliminary data.</text>
</comment>
<accession>A0A9N9K272</accession>